<dbReference type="PANTHER" id="PTHR21661">
    <property type="entry name" value="EPOXIDE HYDROLASE 1-RELATED"/>
    <property type="match status" value="1"/>
</dbReference>
<keyword evidence="3 5" id="KW-0378">Hydrolase</keyword>
<dbReference type="InterPro" id="IPR016292">
    <property type="entry name" value="Epoxide_hydrolase"/>
</dbReference>
<gene>
    <name evidence="5" type="ORF">D5H75_28915</name>
</gene>
<protein>
    <submittedName>
        <fullName evidence="5">Epoxide hydrolase</fullName>
    </submittedName>
</protein>
<dbReference type="OrthoDB" id="5171248at2"/>
<comment type="similarity">
    <text evidence="1">Belongs to the peptidase S33 family.</text>
</comment>
<proteinExistence type="inferred from homology"/>
<dbReference type="RefSeq" id="WP_119929720.1">
    <property type="nucleotide sequence ID" value="NZ_QZEY01000014.1"/>
</dbReference>
<evidence type="ECO:0000259" key="4">
    <source>
        <dbReference type="Pfam" id="PF06441"/>
    </source>
</evidence>
<name>A0A3A4ADQ5_9ACTN</name>
<evidence type="ECO:0000256" key="2">
    <source>
        <dbReference type="ARBA" id="ARBA00022797"/>
    </source>
</evidence>
<reference evidence="5 6" key="1">
    <citation type="submission" date="2018-09" db="EMBL/GenBank/DDBJ databases">
        <title>YIM 75507 draft genome.</title>
        <authorList>
            <person name="Tang S."/>
            <person name="Feng Y."/>
        </authorList>
    </citation>
    <scope>NUCLEOTIDE SEQUENCE [LARGE SCALE GENOMIC DNA]</scope>
    <source>
        <strain evidence="5 6">YIM 75507</strain>
    </source>
</reference>
<dbReference type="Pfam" id="PF06441">
    <property type="entry name" value="EHN"/>
    <property type="match status" value="1"/>
</dbReference>
<evidence type="ECO:0000256" key="1">
    <source>
        <dbReference type="ARBA" id="ARBA00010088"/>
    </source>
</evidence>
<dbReference type="PRINTS" id="PR00412">
    <property type="entry name" value="EPOXHYDRLASE"/>
</dbReference>
<dbReference type="GO" id="GO:0097176">
    <property type="term" value="P:epoxide metabolic process"/>
    <property type="evidence" value="ECO:0007669"/>
    <property type="project" value="TreeGrafter"/>
</dbReference>
<keyword evidence="6" id="KW-1185">Reference proteome</keyword>
<organism evidence="5 6">
    <name type="scientific">Bailinhaonella thermotolerans</name>
    <dbReference type="NCBI Taxonomy" id="1070861"/>
    <lineage>
        <taxon>Bacteria</taxon>
        <taxon>Bacillati</taxon>
        <taxon>Actinomycetota</taxon>
        <taxon>Actinomycetes</taxon>
        <taxon>Streptosporangiales</taxon>
        <taxon>Streptosporangiaceae</taxon>
        <taxon>Bailinhaonella</taxon>
    </lineage>
</organism>
<dbReference type="InterPro" id="IPR000639">
    <property type="entry name" value="Epox_hydrolase-like"/>
</dbReference>
<dbReference type="PIRSF" id="PIRSF001112">
    <property type="entry name" value="Epoxide_hydrolase"/>
    <property type="match status" value="1"/>
</dbReference>
<dbReference type="InterPro" id="IPR029058">
    <property type="entry name" value="AB_hydrolase_fold"/>
</dbReference>
<evidence type="ECO:0000256" key="3">
    <source>
        <dbReference type="ARBA" id="ARBA00022801"/>
    </source>
</evidence>
<dbReference type="AlphaFoldDB" id="A0A3A4ADQ5"/>
<feature type="domain" description="Epoxide hydrolase N-terminal" evidence="4">
    <location>
        <begin position="7"/>
        <end position="112"/>
    </location>
</feature>
<dbReference type="Proteomes" id="UP000265768">
    <property type="component" value="Unassembled WGS sequence"/>
</dbReference>
<evidence type="ECO:0000313" key="5">
    <source>
        <dbReference type="EMBL" id="RJL24804.1"/>
    </source>
</evidence>
<dbReference type="EMBL" id="QZEY01000014">
    <property type="protein sequence ID" value="RJL24804.1"/>
    <property type="molecule type" value="Genomic_DNA"/>
</dbReference>
<dbReference type="PANTHER" id="PTHR21661:SF35">
    <property type="entry name" value="EPOXIDE HYDROLASE"/>
    <property type="match status" value="1"/>
</dbReference>
<keyword evidence="2" id="KW-0058">Aromatic hydrocarbons catabolism</keyword>
<accession>A0A3A4ADQ5</accession>
<dbReference type="InterPro" id="IPR010497">
    <property type="entry name" value="Epoxide_hydro_N"/>
</dbReference>
<dbReference type="SUPFAM" id="SSF53474">
    <property type="entry name" value="alpha/beta-Hydrolases"/>
    <property type="match status" value="1"/>
</dbReference>
<sequence>MEDNVEIRPFRIEIPQADVDELRERVARTRWPYEPPEQGWGRGIPSAYLRGLADRWLTVFDWRAQEARLNEMPQFVTGIDGQRVHFAHVRSPEPGALPLLITHGYPGSFAEFRDIAGPLSDPRSHGGDPADAFHVVAPSIPGFAFSTPVREAGWDVARTSRAFAELMRRLGYDRYGAQGGDVGSAVSGTLGAIDAGHVVGIHLNSDLLGAAWLAGDPVPVDMGTLTEEERGRLDALKAVTAEGKGYLQIQTTRPQAVAFALTDSPVGQLAWIAEKFKEWTDPAAELPEDAVDVDLLLAIVSLYWFTRSGASAAHFLYETAHTRDWGSPAVVPQGWAMFGGRDEIIRKLYDPKHELAHWTEYDRGGHFAAMEAPDLLVEDVRTFFRPLR</sequence>
<dbReference type="GO" id="GO:0004301">
    <property type="term" value="F:epoxide hydrolase activity"/>
    <property type="evidence" value="ECO:0007669"/>
    <property type="project" value="TreeGrafter"/>
</dbReference>
<evidence type="ECO:0000313" key="6">
    <source>
        <dbReference type="Proteomes" id="UP000265768"/>
    </source>
</evidence>
<comment type="caution">
    <text evidence="5">The sequence shown here is derived from an EMBL/GenBank/DDBJ whole genome shotgun (WGS) entry which is preliminary data.</text>
</comment>
<dbReference type="Gene3D" id="3.40.50.1820">
    <property type="entry name" value="alpha/beta hydrolase"/>
    <property type="match status" value="1"/>
</dbReference>